<proteinExistence type="predicted"/>
<sequence length="188" mass="21470">MQISLEEIEKVVAETEDNLAIYSTISEEVIKRYTKELDDVMQAVYTDIISVPDPSISVFEKYHLELSNCLYFMQERLEKLGSLDYLSKTKYKEVYNQAYLDNQLPDTTSNKKKTVNELVALSEEASKSEAITNDIYARAYKVLKNKIDAANTMISTISKSISRRMGEEYLPSTPVTGVRKILNETIDL</sequence>
<dbReference type="EMBL" id="BK015882">
    <property type="protein sequence ID" value="DAD71498.1"/>
    <property type="molecule type" value="Genomic_DNA"/>
</dbReference>
<name>A0A8S5LNH1_9CAUD</name>
<accession>A0A8S5LNH1</accession>
<evidence type="ECO:0000313" key="1">
    <source>
        <dbReference type="EMBL" id="DAD71498.1"/>
    </source>
</evidence>
<reference evidence="1" key="1">
    <citation type="journal article" date="2021" name="Proc. Natl. Acad. Sci. U.S.A.">
        <title>A Catalog of Tens of Thousands of Viruses from Human Metagenomes Reveals Hidden Associations with Chronic Diseases.</title>
        <authorList>
            <person name="Tisza M.J."/>
            <person name="Buck C.B."/>
        </authorList>
    </citation>
    <scope>NUCLEOTIDE SEQUENCE</scope>
    <source>
        <strain evidence="1">Ctsf32</strain>
    </source>
</reference>
<protein>
    <submittedName>
        <fullName evidence="1">Uncharacterized protein</fullName>
    </submittedName>
</protein>
<organism evidence="1">
    <name type="scientific">Siphoviridae sp. ctsf32</name>
    <dbReference type="NCBI Taxonomy" id="2827594"/>
    <lineage>
        <taxon>Viruses</taxon>
        <taxon>Duplodnaviria</taxon>
        <taxon>Heunggongvirae</taxon>
        <taxon>Uroviricota</taxon>
        <taxon>Caudoviricetes</taxon>
    </lineage>
</organism>